<keyword evidence="5" id="KW-0732">Signal</keyword>
<organism evidence="7 8">
    <name type="scientific">Mangrovibacterium marinum</name>
    <dbReference type="NCBI Taxonomy" id="1639118"/>
    <lineage>
        <taxon>Bacteria</taxon>
        <taxon>Pseudomonadati</taxon>
        <taxon>Bacteroidota</taxon>
        <taxon>Bacteroidia</taxon>
        <taxon>Marinilabiliales</taxon>
        <taxon>Prolixibacteraceae</taxon>
        <taxon>Mangrovibacterium</taxon>
    </lineage>
</organism>
<dbReference type="PANTHER" id="PTHR42852:SF6">
    <property type="entry name" value="THIOL:DISULFIDE INTERCHANGE PROTEIN DSBE"/>
    <property type="match status" value="1"/>
</dbReference>
<evidence type="ECO:0000256" key="1">
    <source>
        <dbReference type="ARBA" id="ARBA00004196"/>
    </source>
</evidence>
<dbReference type="PANTHER" id="PTHR42852">
    <property type="entry name" value="THIOL:DISULFIDE INTERCHANGE PROTEIN DSBE"/>
    <property type="match status" value="1"/>
</dbReference>
<evidence type="ECO:0000259" key="6">
    <source>
        <dbReference type="PROSITE" id="PS51352"/>
    </source>
</evidence>
<reference evidence="7 8" key="1">
    <citation type="submission" date="2018-04" db="EMBL/GenBank/DDBJ databases">
        <title>Genomic Encyclopedia of Archaeal and Bacterial Type Strains, Phase II (KMG-II): from individual species to whole genera.</title>
        <authorList>
            <person name="Goeker M."/>
        </authorList>
    </citation>
    <scope>NUCLEOTIDE SEQUENCE [LARGE SCALE GENOMIC DNA]</scope>
    <source>
        <strain evidence="7 8">DSM 28823</strain>
    </source>
</reference>
<dbReference type="CDD" id="cd02966">
    <property type="entry name" value="TlpA_like_family"/>
    <property type="match status" value="1"/>
</dbReference>
<dbReference type="GO" id="GO:0030313">
    <property type="term" value="C:cell envelope"/>
    <property type="evidence" value="ECO:0007669"/>
    <property type="project" value="UniProtKB-SubCell"/>
</dbReference>
<keyword evidence="4" id="KW-0676">Redox-active center</keyword>
<dbReference type="PROSITE" id="PS51352">
    <property type="entry name" value="THIOREDOXIN_2"/>
    <property type="match status" value="1"/>
</dbReference>
<keyword evidence="3" id="KW-1015">Disulfide bond</keyword>
<dbReference type="InterPro" id="IPR036249">
    <property type="entry name" value="Thioredoxin-like_sf"/>
</dbReference>
<accession>A0A2T5C3N3</accession>
<evidence type="ECO:0000313" key="7">
    <source>
        <dbReference type="EMBL" id="PTN09378.1"/>
    </source>
</evidence>
<dbReference type="InterPro" id="IPR000866">
    <property type="entry name" value="AhpC/TSA"/>
</dbReference>
<dbReference type="InterPro" id="IPR050553">
    <property type="entry name" value="Thioredoxin_ResA/DsbE_sf"/>
</dbReference>
<protein>
    <submittedName>
        <fullName evidence="7">Thiol-disulfide isomerase/thioredoxin</fullName>
    </submittedName>
</protein>
<dbReference type="Proteomes" id="UP000243525">
    <property type="component" value="Unassembled WGS sequence"/>
</dbReference>
<dbReference type="Pfam" id="PF00578">
    <property type="entry name" value="AhpC-TSA"/>
    <property type="match status" value="1"/>
</dbReference>
<evidence type="ECO:0000313" key="8">
    <source>
        <dbReference type="Proteomes" id="UP000243525"/>
    </source>
</evidence>
<dbReference type="SUPFAM" id="SSF52833">
    <property type="entry name" value="Thioredoxin-like"/>
    <property type="match status" value="1"/>
</dbReference>
<evidence type="ECO:0000256" key="5">
    <source>
        <dbReference type="SAM" id="SignalP"/>
    </source>
</evidence>
<dbReference type="GO" id="GO:0017004">
    <property type="term" value="P:cytochrome complex assembly"/>
    <property type="evidence" value="ECO:0007669"/>
    <property type="project" value="UniProtKB-KW"/>
</dbReference>
<dbReference type="GO" id="GO:0016491">
    <property type="term" value="F:oxidoreductase activity"/>
    <property type="evidence" value="ECO:0007669"/>
    <property type="project" value="InterPro"/>
</dbReference>
<dbReference type="InterPro" id="IPR013766">
    <property type="entry name" value="Thioredoxin_domain"/>
</dbReference>
<gene>
    <name evidence="7" type="ORF">C8N47_105219</name>
</gene>
<dbReference type="GO" id="GO:0016853">
    <property type="term" value="F:isomerase activity"/>
    <property type="evidence" value="ECO:0007669"/>
    <property type="project" value="UniProtKB-KW"/>
</dbReference>
<dbReference type="AlphaFoldDB" id="A0A2T5C3N3"/>
<dbReference type="Gene3D" id="3.40.30.10">
    <property type="entry name" value="Glutaredoxin"/>
    <property type="match status" value="1"/>
</dbReference>
<proteinExistence type="predicted"/>
<feature type="signal peptide" evidence="5">
    <location>
        <begin position="1"/>
        <end position="28"/>
    </location>
</feature>
<feature type="domain" description="Thioredoxin" evidence="6">
    <location>
        <begin position="331"/>
        <end position="476"/>
    </location>
</feature>
<keyword evidence="7" id="KW-0413">Isomerase</keyword>
<comment type="subcellular location">
    <subcellularLocation>
        <location evidence="1">Cell envelope</location>
    </subcellularLocation>
</comment>
<comment type="caution">
    <text evidence="7">The sequence shown here is derived from an EMBL/GenBank/DDBJ whole genome shotgun (WGS) entry which is preliminary data.</text>
</comment>
<keyword evidence="8" id="KW-1185">Reference proteome</keyword>
<sequence>MRLMRKKLWSFCSFLLFTFSALHCGAQAVQIQINFPEHRDSQLLVAGYYFGGLYVKDTLQLDAQGMALLSKDSLMDQGIYELYLNEQQHFDFLLGADQQFGIKLVPEKNQIRVEGANETKQFQAYINYLAGQKARYAELSAKLKDAPDSPAQIKHELQQLDQEVRQYQYTIGLKNKDNLFGKMVLATQRPTINPEQIPEKYRANDSLKWVYEYNFRKQHYWDNFDLGERALWRTPFVKSQLQDYFNKVLLQSPDSVLPEAIRIIEKFRDNAEIFQNLTSFLVNNTIQSKIMGMENVFVALAKRYYLSGQGHWADDKTMENIRQEVALRQNNLLGQPAPELLLEDAEGKFHSLYDQTARYTILAFWEPGCSHCKKEIPKLYDELFLQARPSELTVYAVYTMTDKQEWSDFLEQHELNGWHNLWDPKQISNMKRLYGIRTTPSFFLLDQDKKIIAKQLDVAGLRHFLMMKGVIPEKRNI</sequence>
<dbReference type="GO" id="GO:0016209">
    <property type="term" value="F:antioxidant activity"/>
    <property type="evidence" value="ECO:0007669"/>
    <property type="project" value="InterPro"/>
</dbReference>
<dbReference type="EMBL" id="QAAD01000005">
    <property type="protein sequence ID" value="PTN09378.1"/>
    <property type="molecule type" value="Genomic_DNA"/>
</dbReference>
<name>A0A2T5C3N3_9BACT</name>
<evidence type="ECO:0000256" key="2">
    <source>
        <dbReference type="ARBA" id="ARBA00022748"/>
    </source>
</evidence>
<evidence type="ECO:0000256" key="3">
    <source>
        <dbReference type="ARBA" id="ARBA00023157"/>
    </source>
</evidence>
<evidence type="ECO:0000256" key="4">
    <source>
        <dbReference type="ARBA" id="ARBA00023284"/>
    </source>
</evidence>
<keyword evidence="2" id="KW-0201">Cytochrome c-type biogenesis</keyword>
<feature type="chain" id="PRO_5015660721" evidence="5">
    <location>
        <begin position="29"/>
        <end position="477"/>
    </location>
</feature>